<protein>
    <submittedName>
        <fullName evidence="2">Uncharacterized protein</fullName>
    </submittedName>
</protein>
<dbReference type="PANTHER" id="PTHR20987:SF0">
    <property type="entry name" value="CHITIN-BINDING TYPE-2 DOMAIN-CONTAINING PROTEIN-RELATED"/>
    <property type="match status" value="1"/>
</dbReference>
<dbReference type="PROSITE" id="PS51257">
    <property type="entry name" value="PROKAR_LIPOPROTEIN"/>
    <property type="match status" value="1"/>
</dbReference>
<dbReference type="AlphaFoldDB" id="A0A7R8UKD0"/>
<dbReference type="PANTHER" id="PTHR20987">
    <property type="entry name" value="CHITIN-BINDING TYPE-2 DOMAIN-CONTAINING PROTEIN-RELATED"/>
    <property type="match status" value="1"/>
</dbReference>
<proteinExistence type="predicted"/>
<keyword evidence="1" id="KW-0732">Signal</keyword>
<evidence type="ECO:0000313" key="3">
    <source>
        <dbReference type="Proteomes" id="UP000594454"/>
    </source>
</evidence>
<dbReference type="Proteomes" id="UP000594454">
    <property type="component" value="Chromosome 2"/>
</dbReference>
<feature type="signal peptide" evidence="1">
    <location>
        <begin position="1"/>
        <end position="18"/>
    </location>
</feature>
<evidence type="ECO:0000313" key="2">
    <source>
        <dbReference type="EMBL" id="CAD7082268.1"/>
    </source>
</evidence>
<keyword evidence="3" id="KW-1185">Reference proteome</keyword>
<dbReference type="OrthoDB" id="7913749at2759"/>
<organism evidence="2 3">
    <name type="scientific">Hermetia illucens</name>
    <name type="common">Black soldier fly</name>
    <dbReference type="NCBI Taxonomy" id="343691"/>
    <lineage>
        <taxon>Eukaryota</taxon>
        <taxon>Metazoa</taxon>
        <taxon>Ecdysozoa</taxon>
        <taxon>Arthropoda</taxon>
        <taxon>Hexapoda</taxon>
        <taxon>Insecta</taxon>
        <taxon>Pterygota</taxon>
        <taxon>Neoptera</taxon>
        <taxon>Endopterygota</taxon>
        <taxon>Diptera</taxon>
        <taxon>Brachycera</taxon>
        <taxon>Stratiomyomorpha</taxon>
        <taxon>Stratiomyidae</taxon>
        <taxon>Hermetiinae</taxon>
        <taxon>Hermetia</taxon>
    </lineage>
</organism>
<reference evidence="2 3" key="1">
    <citation type="submission" date="2020-11" db="EMBL/GenBank/DDBJ databases">
        <authorList>
            <person name="Wallbank WR R."/>
            <person name="Pardo Diaz C."/>
            <person name="Kozak K."/>
            <person name="Martin S."/>
            <person name="Jiggins C."/>
            <person name="Moest M."/>
            <person name="Warren A I."/>
            <person name="Generalovic N T."/>
            <person name="Byers J.R.P. K."/>
            <person name="Montejo-Kovacevich G."/>
            <person name="Yen C E."/>
        </authorList>
    </citation>
    <scope>NUCLEOTIDE SEQUENCE [LARGE SCALE GENOMIC DNA]</scope>
</reference>
<dbReference type="EMBL" id="LR899010">
    <property type="protein sequence ID" value="CAD7082268.1"/>
    <property type="molecule type" value="Genomic_DNA"/>
</dbReference>
<name>A0A7R8UKD0_HERIL</name>
<feature type="chain" id="PRO_5030621512" evidence="1">
    <location>
        <begin position="19"/>
        <end position="127"/>
    </location>
</feature>
<evidence type="ECO:0000256" key="1">
    <source>
        <dbReference type="SAM" id="SignalP"/>
    </source>
</evidence>
<accession>A0A7R8UKD0</accession>
<dbReference type="InParanoid" id="A0A7R8UKD0"/>
<sequence length="127" mass="13111">MKTVVLLLLLSCISIAFSATVKCTSGGCATSSCKFGYTNGNDGKPSCSDASQLKSWRNNNDPVHYWVCEAVGKPAVSKICSTNTLYLESAGKCVCVDDWVWTPPCDPEDLSAGEGGSATGGNGGGCS</sequence>
<gene>
    <name evidence="2" type="ORF">HERILL_LOCUS5317</name>
</gene>